<dbReference type="Gene3D" id="3.40.50.1110">
    <property type="entry name" value="SGNH hydrolase"/>
    <property type="match status" value="1"/>
</dbReference>
<dbReference type="PANTHER" id="PTHR45642:SF95">
    <property type="entry name" value="GDSL-LIKE LIPASE_ACYLHYDROLASE FAMILY PROTEIN, EXPRESSED"/>
    <property type="match status" value="1"/>
</dbReference>
<dbReference type="InterPro" id="IPR035669">
    <property type="entry name" value="SGNH_plant_lipase-like"/>
</dbReference>
<accession>A0A7N0T4J7</accession>
<feature type="signal peptide" evidence="2">
    <location>
        <begin position="1"/>
        <end position="21"/>
    </location>
</feature>
<dbReference type="AlphaFoldDB" id="A0A7N0T4J7"/>
<dbReference type="Gramene" id="Kaladp0022s0106.1.v1.1">
    <property type="protein sequence ID" value="Kaladp0022s0106.1.v1.1"/>
    <property type="gene ID" value="Kaladp0022s0106.v1.1"/>
</dbReference>
<evidence type="ECO:0000256" key="2">
    <source>
        <dbReference type="SAM" id="SignalP"/>
    </source>
</evidence>
<sequence>MSPNFIFYTILLHTLIDHTAAGATLKSEKSATTPGVRPTPALIAFGDSILDPGNNNHFKTVTKANFPPYGKDFEGGVATGRFSNGKIPSDFLVQALGIKPLLPAFLDPFLRRKDLLTGVSFASGGSGYDPLTPTIEVGISVSKQLIFFKEFIQKLKEQVGTSETDYIIRNSQYLIVAGSNDIAITYFTYRARERRFDVPSYVNFLIDHASNFFSELHALGARRMLIAGVPPLGCLPAIRTLKGGKARDCAEKVNEASQLYNSKFKANLVSLKTKLPQANMTYIDLYDFILDIIQHPEQYGFKVSDRGCCGAGGLEAGVFCNPLIPVTCRNTSTSVFWDAYHLTERTYKIVSDYITSTYRDNLF</sequence>
<dbReference type="CDD" id="cd01837">
    <property type="entry name" value="SGNH_plant_lipase_like"/>
    <property type="match status" value="1"/>
</dbReference>
<feature type="chain" id="PRO_5029883870" evidence="2">
    <location>
        <begin position="22"/>
        <end position="363"/>
    </location>
</feature>
<dbReference type="OMA" id="IDHASNF"/>
<dbReference type="FunFam" id="3.40.50.1110:FF:000003">
    <property type="entry name" value="GDSL esterase/lipase APG"/>
    <property type="match status" value="1"/>
</dbReference>
<dbReference type="PANTHER" id="PTHR45642">
    <property type="entry name" value="GDSL ESTERASE/LIPASE EXL3"/>
    <property type="match status" value="1"/>
</dbReference>
<evidence type="ECO:0000256" key="1">
    <source>
        <dbReference type="ARBA" id="ARBA00008668"/>
    </source>
</evidence>
<organism evidence="3 4">
    <name type="scientific">Kalanchoe fedtschenkoi</name>
    <name type="common">Lavender scallops</name>
    <name type="synonym">South American air plant</name>
    <dbReference type="NCBI Taxonomy" id="63787"/>
    <lineage>
        <taxon>Eukaryota</taxon>
        <taxon>Viridiplantae</taxon>
        <taxon>Streptophyta</taxon>
        <taxon>Embryophyta</taxon>
        <taxon>Tracheophyta</taxon>
        <taxon>Spermatophyta</taxon>
        <taxon>Magnoliopsida</taxon>
        <taxon>eudicotyledons</taxon>
        <taxon>Gunneridae</taxon>
        <taxon>Pentapetalae</taxon>
        <taxon>Saxifragales</taxon>
        <taxon>Crassulaceae</taxon>
        <taxon>Kalanchoe</taxon>
    </lineage>
</organism>
<dbReference type="SUPFAM" id="SSF52266">
    <property type="entry name" value="SGNH hydrolase"/>
    <property type="match status" value="1"/>
</dbReference>
<evidence type="ECO:0000313" key="4">
    <source>
        <dbReference type="Proteomes" id="UP000594263"/>
    </source>
</evidence>
<keyword evidence="4" id="KW-1185">Reference proteome</keyword>
<comment type="similarity">
    <text evidence="1">Belongs to the 'GDSL' lipolytic enzyme family.</text>
</comment>
<evidence type="ECO:0000313" key="3">
    <source>
        <dbReference type="EnsemblPlants" id="Kaladp0022s0106.1.v1.1"/>
    </source>
</evidence>
<dbReference type="EnsemblPlants" id="Kaladp0022s0106.1.v1.1">
    <property type="protein sequence ID" value="Kaladp0022s0106.1.v1.1"/>
    <property type="gene ID" value="Kaladp0022s0106.v1.1"/>
</dbReference>
<dbReference type="InterPro" id="IPR050592">
    <property type="entry name" value="GDSL_lipolytic_enzyme"/>
</dbReference>
<dbReference type="InterPro" id="IPR001087">
    <property type="entry name" value="GDSL"/>
</dbReference>
<reference evidence="3" key="1">
    <citation type="submission" date="2021-01" db="UniProtKB">
        <authorList>
            <consortium name="EnsemblPlants"/>
        </authorList>
    </citation>
    <scope>IDENTIFICATION</scope>
</reference>
<dbReference type="InterPro" id="IPR036514">
    <property type="entry name" value="SGNH_hydro_sf"/>
</dbReference>
<dbReference type="Proteomes" id="UP000594263">
    <property type="component" value="Unplaced"/>
</dbReference>
<protein>
    <submittedName>
        <fullName evidence="3">Uncharacterized protein</fullName>
    </submittedName>
</protein>
<keyword evidence="2" id="KW-0732">Signal</keyword>
<proteinExistence type="inferred from homology"/>
<dbReference type="GO" id="GO:0016788">
    <property type="term" value="F:hydrolase activity, acting on ester bonds"/>
    <property type="evidence" value="ECO:0007669"/>
    <property type="project" value="InterPro"/>
</dbReference>
<dbReference type="Pfam" id="PF00657">
    <property type="entry name" value="Lipase_GDSL"/>
    <property type="match status" value="1"/>
</dbReference>
<name>A0A7N0T4J7_KALFE</name>